<evidence type="ECO:0000256" key="9">
    <source>
        <dbReference type="ARBA" id="ARBA00023146"/>
    </source>
</evidence>
<dbReference type="InterPro" id="IPR006195">
    <property type="entry name" value="aa-tRNA-synth_II"/>
</dbReference>
<dbReference type="PIRSF" id="PIRSF001549">
    <property type="entry name" value="His-tRNA_synth"/>
    <property type="match status" value="1"/>
</dbReference>
<dbReference type="Pfam" id="PF13393">
    <property type="entry name" value="tRNA-synt_His"/>
    <property type="match status" value="1"/>
</dbReference>
<feature type="binding site" evidence="12">
    <location>
        <position position="129"/>
    </location>
    <ligand>
        <name>L-histidine</name>
        <dbReference type="ChEBI" id="CHEBI:57595"/>
    </ligand>
</feature>
<comment type="subunit">
    <text evidence="3 11">Homodimer.</text>
</comment>
<dbReference type="OrthoDB" id="9800814at2"/>
<dbReference type="SUPFAM" id="SSF55681">
    <property type="entry name" value="Class II aaRS and biotin synthetases"/>
    <property type="match status" value="1"/>
</dbReference>
<dbReference type="FunFam" id="3.30.930.10:FF:000005">
    <property type="entry name" value="Histidine--tRNA ligase"/>
    <property type="match status" value="1"/>
</dbReference>
<keyword evidence="15" id="KW-1185">Reference proteome</keyword>
<feature type="domain" description="Aminoacyl-transfer RNA synthetases class-II family profile" evidence="13">
    <location>
        <begin position="1"/>
        <end position="322"/>
    </location>
</feature>
<evidence type="ECO:0000313" key="14">
    <source>
        <dbReference type="EMBL" id="AFN73615.1"/>
    </source>
</evidence>
<evidence type="ECO:0000256" key="8">
    <source>
        <dbReference type="ARBA" id="ARBA00022917"/>
    </source>
</evidence>
<evidence type="ECO:0000256" key="5">
    <source>
        <dbReference type="ARBA" id="ARBA00022598"/>
    </source>
</evidence>
<dbReference type="GO" id="GO:0006427">
    <property type="term" value="P:histidyl-tRNA aminoacylation"/>
    <property type="evidence" value="ECO:0007669"/>
    <property type="project" value="UniProtKB-UniRule"/>
</dbReference>
<evidence type="ECO:0000256" key="1">
    <source>
        <dbReference type="ARBA" id="ARBA00004496"/>
    </source>
</evidence>
<protein>
    <recommendedName>
        <fullName evidence="11">Histidine--tRNA ligase</fullName>
        <ecNumber evidence="11">6.1.1.21</ecNumber>
    </recommendedName>
    <alternativeName>
        <fullName evidence="11">Histidyl-tRNA synthetase</fullName>
        <shortName evidence="11">HisRS</shortName>
    </alternativeName>
</protein>
<dbReference type="Proteomes" id="UP000009011">
    <property type="component" value="Chromosome"/>
</dbReference>
<evidence type="ECO:0000259" key="13">
    <source>
        <dbReference type="PROSITE" id="PS50862"/>
    </source>
</evidence>
<keyword evidence="4 11" id="KW-0963">Cytoplasm</keyword>
<dbReference type="Pfam" id="PF03129">
    <property type="entry name" value="HGTP_anticodon"/>
    <property type="match status" value="1"/>
</dbReference>
<evidence type="ECO:0000256" key="4">
    <source>
        <dbReference type="ARBA" id="ARBA00022490"/>
    </source>
</evidence>
<dbReference type="CDD" id="cd00773">
    <property type="entry name" value="HisRS-like_core"/>
    <property type="match status" value="1"/>
</dbReference>
<dbReference type="PATRIC" id="fig|1191523.3.peg.386"/>
<sequence>MIKAITGTKDILPGDIPKWRYIENLVRSILEEFNYNEIRTPIFEETRLFARGIGEETDIVSKEMYTFEDRGGMSLTLKPEMTAAVVRALIEHSLHKKSQLNKLFYISPMFRQERPQAGRLRQFHQFGAEAIGSNDPYLDAEMIVIAHDILKEIGLKNLTVVINTLGIPSERESYKNELKNYLKNHYDRLSSESKRRYETNILRIFDSKEEQDIEIMKNAPLLIDSLGKESIEHFDIVKNALDKLGVKYEIEPKLVRGLDYYTHTTFEIVSGSVGSQSALCGGGRYNGLVAQLGGDDLPGVGFAAGIERILLACENENILNVPDDKIDVYVALLDKNLNEDSFILTTRLRQKGLKAERDYLSRSVKAQMREANKLNASYVLFFGGEEYKDKKAVLKNMESGEQTDISIDDIESVVEKIKRG</sequence>
<dbReference type="PANTHER" id="PTHR43707:SF1">
    <property type="entry name" value="HISTIDINE--TRNA LIGASE, MITOCHONDRIAL-RELATED"/>
    <property type="match status" value="1"/>
</dbReference>
<comment type="catalytic activity">
    <reaction evidence="10 11">
        <text>tRNA(His) + L-histidine + ATP = L-histidyl-tRNA(His) + AMP + diphosphate + H(+)</text>
        <dbReference type="Rhea" id="RHEA:17313"/>
        <dbReference type="Rhea" id="RHEA-COMP:9665"/>
        <dbReference type="Rhea" id="RHEA-COMP:9689"/>
        <dbReference type="ChEBI" id="CHEBI:15378"/>
        <dbReference type="ChEBI" id="CHEBI:30616"/>
        <dbReference type="ChEBI" id="CHEBI:33019"/>
        <dbReference type="ChEBI" id="CHEBI:57595"/>
        <dbReference type="ChEBI" id="CHEBI:78442"/>
        <dbReference type="ChEBI" id="CHEBI:78527"/>
        <dbReference type="ChEBI" id="CHEBI:456215"/>
        <dbReference type="EC" id="6.1.1.21"/>
    </reaction>
</comment>
<evidence type="ECO:0000256" key="2">
    <source>
        <dbReference type="ARBA" id="ARBA00008226"/>
    </source>
</evidence>
<name>I6Z389_MELRP</name>
<dbReference type="InterPro" id="IPR033656">
    <property type="entry name" value="HisRS_anticodon"/>
</dbReference>
<dbReference type="SUPFAM" id="SSF52954">
    <property type="entry name" value="Class II aaRS ABD-related"/>
    <property type="match status" value="1"/>
</dbReference>
<dbReference type="RefSeq" id="WP_014855052.1">
    <property type="nucleotide sequence ID" value="NC_018178.1"/>
</dbReference>
<dbReference type="InterPro" id="IPR004154">
    <property type="entry name" value="Anticodon-bd"/>
</dbReference>
<dbReference type="InterPro" id="IPR004516">
    <property type="entry name" value="HisRS/HisZ"/>
</dbReference>
<dbReference type="InterPro" id="IPR045864">
    <property type="entry name" value="aa-tRNA-synth_II/BPL/LPL"/>
</dbReference>
<dbReference type="AlphaFoldDB" id="I6Z389"/>
<evidence type="ECO:0000256" key="7">
    <source>
        <dbReference type="ARBA" id="ARBA00022840"/>
    </source>
</evidence>
<dbReference type="InterPro" id="IPR036621">
    <property type="entry name" value="Anticodon-bd_dom_sf"/>
</dbReference>
<dbReference type="NCBIfam" id="TIGR00442">
    <property type="entry name" value="hisS"/>
    <property type="match status" value="1"/>
</dbReference>
<keyword evidence="6 11" id="KW-0547">Nucleotide-binding</keyword>
<reference evidence="14 15" key="1">
    <citation type="journal article" date="2013" name="PLoS ONE">
        <title>Genomic analysis of Melioribacter roseus, facultatively anaerobic organotrophic bacterium representing a novel deep lineage within Bacteriodetes/Chlorobi group.</title>
        <authorList>
            <person name="Kadnikov V.V."/>
            <person name="Mardanov A.V."/>
            <person name="Podosokorskaya O.A."/>
            <person name="Gavrilov S.N."/>
            <person name="Kublanov I.V."/>
            <person name="Beletsky A.V."/>
            <person name="Bonch-Osmolovskaya E.A."/>
            <person name="Ravin N.V."/>
        </authorList>
    </citation>
    <scope>NUCLEOTIDE SEQUENCE [LARGE SCALE GENOMIC DNA]</scope>
    <source>
        <strain evidence="15">JCM 17771 / P3M-2</strain>
    </source>
</reference>
<feature type="binding site" evidence="12">
    <location>
        <position position="125"/>
    </location>
    <ligand>
        <name>L-histidine</name>
        <dbReference type="ChEBI" id="CHEBI:57595"/>
    </ligand>
</feature>
<gene>
    <name evidence="11" type="primary">hisS</name>
    <name evidence="14" type="ordered locus">MROS_0371</name>
</gene>
<dbReference type="KEGG" id="mro:MROS_0371"/>
<keyword evidence="8 11" id="KW-0648">Protein biosynthesis</keyword>
<evidence type="ECO:0000256" key="12">
    <source>
        <dbReference type="PIRSR" id="PIRSR001549-1"/>
    </source>
</evidence>
<dbReference type="EMBL" id="CP003557">
    <property type="protein sequence ID" value="AFN73615.1"/>
    <property type="molecule type" value="Genomic_DNA"/>
</dbReference>
<keyword evidence="9 11" id="KW-0030">Aminoacyl-tRNA synthetase</keyword>
<evidence type="ECO:0000256" key="10">
    <source>
        <dbReference type="ARBA" id="ARBA00047639"/>
    </source>
</evidence>
<evidence type="ECO:0000256" key="11">
    <source>
        <dbReference type="HAMAP-Rule" id="MF_00127"/>
    </source>
</evidence>
<dbReference type="GO" id="GO:0004821">
    <property type="term" value="F:histidine-tRNA ligase activity"/>
    <property type="evidence" value="ECO:0007669"/>
    <property type="project" value="UniProtKB-UniRule"/>
</dbReference>
<comment type="subcellular location">
    <subcellularLocation>
        <location evidence="1 11">Cytoplasm</location>
    </subcellularLocation>
</comment>
<feature type="binding site" evidence="12">
    <location>
        <begin position="260"/>
        <end position="261"/>
    </location>
    <ligand>
        <name>L-histidine</name>
        <dbReference type="ChEBI" id="CHEBI:57595"/>
    </ligand>
</feature>
<accession>I6Z389</accession>
<dbReference type="Gene3D" id="3.30.930.10">
    <property type="entry name" value="Bira Bifunctional Protein, Domain 2"/>
    <property type="match status" value="1"/>
</dbReference>
<dbReference type="PANTHER" id="PTHR43707">
    <property type="entry name" value="HISTIDYL-TRNA SYNTHETASE"/>
    <property type="match status" value="1"/>
</dbReference>
<dbReference type="InterPro" id="IPR041715">
    <property type="entry name" value="HisRS-like_core"/>
</dbReference>
<keyword evidence="7 11" id="KW-0067">ATP-binding</keyword>
<dbReference type="HAMAP" id="MF_00127">
    <property type="entry name" value="His_tRNA_synth"/>
    <property type="match status" value="1"/>
</dbReference>
<dbReference type="InterPro" id="IPR015807">
    <property type="entry name" value="His-tRNA-ligase"/>
</dbReference>
<dbReference type="EC" id="6.1.1.21" evidence="11"/>
<feature type="binding site" evidence="12">
    <location>
        <position position="111"/>
    </location>
    <ligand>
        <name>L-histidine</name>
        <dbReference type="ChEBI" id="CHEBI:57595"/>
    </ligand>
</feature>
<dbReference type="GO" id="GO:0005524">
    <property type="term" value="F:ATP binding"/>
    <property type="evidence" value="ECO:0007669"/>
    <property type="project" value="UniProtKB-UniRule"/>
</dbReference>
<dbReference type="HOGENOM" id="CLU_025113_1_1_10"/>
<evidence type="ECO:0000256" key="6">
    <source>
        <dbReference type="ARBA" id="ARBA00022741"/>
    </source>
</evidence>
<keyword evidence="5 11" id="KW-0436">Ligase</keyword>
<organism evidence="14 15">
    <name type="scientific">Melioribacter roseus (strain DSM 23840 / JCM 17771 / VKM B-2668 / P3M-2)</name>
    <dbReference type="NCBI Taxonomy" id="1191523"/>
    <lineage>
        <taxon>Bacteria</taxon>
        <taxon>Pseudomonadati</taxon>
        <taxon>Ignavibacteriota</taxon>
        <taxon>Ignavibacteria</taxon>
        <taxon>Ignavibacteriales</taxon>
        <taxon>Melioribacteraceae</taxon>
        <taxon>Melioribacter</taxon>
    </lineage>
</organism>
<dbReference type="GO" id="GO:0005737">
    <property type="term" value="C:cytoplasm"/>
    <property type="evidence" value="ECO:0007669"/>
    <property type="project" value="UniProtKB-SubCell"/>
</dbReference>
<evidence type="ECO:0000313" key="15">
    <source>
        <dbReference type="Proteomes" id="UP000009011"/>
    </source>
</evidence>
<dbReference type="eggNOG" id="COG0124">
    <property type="taxonomic scope" value="Bacteria"/>
</dbReference>
<feature type="binding site" evidence="12">
    <location>
        <position position="256"/>
    </location>
    <ligand>
        <name>L-histidine</name>
        <dbReference type="ChEBI" id="CHEBI:57595"/>
    </ligand>
</feature>
<feature type="binding site" evidence="12">
    <location>
        <begin position="80"/>
        <end position="82"/>
    </location>
    <ligand>
        <name>L-histidine</name>
        <dbReference type="ChEBI" id="CHEBI:57595"/>
    </ligand>
</feature>
<dbReference type="CDD" id="cd00859">
    <property type="entry name" value="HisRS_anticodon"/>
    <property type="match status" value="1"/>
</dbReference>
<proteinExistence type="inferred from homology"/>
<comment type="similarity">
    <text evidence="2 11">Belongs to the class-II aminoacyl-tRNA synthetase family.</text>
</comment>
<evidence type="ECO:0000256" key="3">
    <source>
        <dbReference type="ARBA" id="ARBA00011738"/>
    </source>
</evidence>
<dbReference type="PROSITE" id="PS50862">
    <property type="entry name" value="AA_TRNA_LIGASE_II"/>
    <property type="match status" value="1"/>
</dbReference>
<dbReference type="STRING" id="1191523.MROS_0371"/>
<dbReference type="Gene3D" id="3.40.50.800">
    <property type="entry name" value="Anticodon-binding domain"/>
    <property type="match status" value="1"/>
</dbReference>